<dbReference type="GO" id="GO:0000166">
    <property type="term" value="F:nucleotide binding"/>
    <property type="evidence" value="ECO:0007669"/>
    <property type="project" value="InterPro"/>
</dbReference>
<comment type="caution">
    <text evidence="3">The sequence shown here is derived from an EMBL/GenBank/DDBJ whole genome shotgun (WGS) entry which is preliminary data.</text>
</comment>
<protein>
    <submittedName>
        <fullName evidence="3">Putative dehydrogenase</fullName>
    </submittedName>
</protein>
<evidence type="ECO:0000313" key="4">
    <source>
        <dbReference type="Proteomes" id="UP000294902"/>
    </source>
</evidence>
<gene>
    <name evidence="3" type="ORF">EDC18_103172</name>
</gene>
<dbReference type="EMBL" id="SMAL01000003">
    <property type="protein sequence ID" value="TCT15467.1"/>
    <property type="molecule type" value="Genomic_DNA"/>
</dbReference>
<proteinExistence type="predicted"/>
<organism evidence="3 4">
    <name type="scientific">Natranaerovirga pectinivora</name>
    <dbReference type="NCBI Taxonomy" id="682400"/>
    <lineage>
        <taxon>Bacteria</taxon>
        <taxon>Bacillati</taxon>
        <taxon>Bacillota</taxon>
        <taxon>Clostridia</taxon>
        <taxon>Lachnospirales</taxon>
        <taxon>Natranaerovirgaceae</taxon>
        <taxon>Natranaerovirga</taxon>
    </lineage>
</organism>
<sequence length="353" mass="40352">MKKIRVGIIGLGNMGMKYAVYLKEGKVPNAIITAVTTRNEEKYQWAKNNLKEVACFSTGEELLSFKEIDAVIIATPHNTHPYYGKLAFSKGLHVLIEKPSGVILKDVEEMNALALESEKTFGIMFDRRFEPIYKKVKEYMVNGYLGELYRINWISTVFRTQGYYNSNDWRGTWDGEGGGVLLNQTQHQLDLWQWFFGMPTKLSGFCKYGKYHNIEVEDDFTGYMEYDNGLTGVFVASTYEAPGTERLEIVGEWGKIVLEDSYLKLWKLNQSTKEVVNKTNEGETPSYTFTEEKFEINSNRRLDLIIDWVKAIRDNKTTVAPGIDGINPLLMTKGFYLSSDMGKVINVCDKNIT</sequence>
<evidence type="ECO:0000259" key="1">
    <source>
        <dbReference type="Pfam" id="PF01408"/>
    </source>
</evidence>
<feature type="domain" description="Gfo/Idh/MocA-like oxidoreductase N-terminal" evidence="1">
    <location>
        <begin position="4"/>
        <end position="122"/>
    </location>
</feature>
<dbReference type="PANTHER" id="PTHR43249:SF1">
    <property type="entry name" value="D-GLUCOSIDE 3-DEHYDROGENASE"/>
    <property type="match status" value="1"/>
</dbReference>
<dbReference type="Gene3D" id="3.40.50.720">
    <property type="entry name" value="NAD(P)-binding Rossmann-like Domain"/>
    <property type="match status" value="1"/>
</dbReference>
<feature type="domain" description="GFO/IDH/MocA-like oxidoreductase" evidence="2">
    <location>
        <begin position="133"/>
        <end position="256"/>
    </location>
</feature>
<dbReference type="Proteomes" id="UP000294902">
    <property type="component" value="Unassembled WGS sequence"/>
</dbReference>
<keyword evidence="4" id="KW-1185">Reference proteome</keyword>
<dbReference type="SUPFAM" id="SSF51735">
    <property type="entry name" value="NAD(P)-binding Rossmann-fold domains"/>
    <property type="match status" value="1"/>
</dbReference>
<dbReference type="Gene3D" id="3.30.360.10">
    <property type="entry name" value="Dihydrodipicolinate Reductase, domain 2"/>
    <property type="match status" value="1"/>
</dbReference>
<dbReference type="AlphaFoldDB" id="A0A4R3MRQ5"/>
<evidence type="ECO:0000259" key="2">
    <source>
        <dbReference type="Pfam" id="PF22725"/>
    </source>
</evidence>
<dbReference type="OrthoDB" id="9815825at2"/>
<dbReference type="RefSeq" id="WP_132251188.1">
    <property type="nucleotide sequence ID" value="NZ_SMAL01000003.1"/>
</dbReference>
<dbReference type="InterPro" id="IPR000683">
    <property type="entry name" value="Gfo/Idh/MocA-like_OxRdtase_N"/>
</dbReference>
<evidence type="ECO:0000313" key="3">
    <source>
        <dbReference type="EMBL" id="TCT15467.1"/>
    </source>
</evidence>
<accession>A0A4R3MRQ5</accession>
<dbReference type="InterPro" id="IPR055170">
    <property type="entry name" value="GFO_IDH_MocA-like_dom"/>
</dbReference>
<dbReference type="SUPFAM" id="SSF55347">
    <property type="entry name" value="Glyceraldehyde-3-phosphate dehydrogenase-like, C-terminal domain"/>
    <property type="match status" value="1"/>
</dbReference>
<dbReference type="InterPro" id="IPR052515">
    <property type="entry name" value="Gfo/Idh/MocA_Oxidoreductase"/>
</dbReference>
<name>A0A4R3MRQ5_9FIRM</name>
<dbReference type="Pfam" id="PF22725">
    <property type="entry name" value="GFO_IDH_MocA_C3"/>
    <property type="match status" value="1"/>
</dbReference>
<dbReference type="Pfam" id="PF01408">
    <property type="entry name" value="GFO_IDH_MocA"/>
    <property type="match status" value="1"/>
</dbReference>
<dbReference type="PANTHER" id="PTHR43249">
    <property type="entry name" value="UDP-N-ACETYL-2-AMINO-2-DEOXY-D-GLUCURONATE OXIDASE"/>
    <property type="match status" value="1"/>
</dbReference>
<reference evidence="3 4" key="1">
    <citation type="submission" date="2019-03" db="EMBL/GenBank/DDBJ databases">
        <title>Genomic Encyclopedia of Type Strains, Phase IV (KMG-IV): sequencing the most valuable type-strain genomes for metagenomic binning, comparative biology and taxonomic classification.</title>
        <authorList>
            <person name="Goeker M."/>
        </authorList>
    </citation>
    <scope>NUCLEOTIDE SEQUENCE [LARGE SCALE GENOMIC DNA]</scope>
    <source>
        <strain evidence="3 4">DSM 24629</strain>
    </source>
</reference>
<dbReference type="InterPro" id="IPR036291">
    <property type="entry name" value="NAD(P)-bd_dom_sf"/>
</dbReference>